<accession>A0A2G2YTU7</accession>
<comment type="caution">
    <text evidence="1">The sequence shown here is derived from an EMBL/GenBank/DDBJ whole genome shotgun (WGS) entry which is preliminary data.</text>
</comment>
<dbReference type="EMBL" id="AYRZ02000009">
    <property type="protein sequence ID" value="PHT73188.1"/>
    <property type="molecule type" value="Genomic_DNA"/>
</dbReference>
<reference evidence="1 2" key="1">
    <citation type="journal article" date="2014" name="Nat. Genet.">
        <title>Genome sequence of the hot pepper provides insights into the evolution of pungency in Capsicum species.</title>
        <authorList>
            <person name="Kim S."/>
            <person name="Park M."/>
            <person name="Yeom S.I."/>
            <person name="Kim Y.M."/>
            <person name="Lee J.M."/>
            <person name="Lee H.A."/>
            <person name="Seo E."/>
            <person name="Choi J."/>
            <person name="Cheong K."/>
            <person name="Kim K.T."/>
            <person name="Jung K."/>
            <person name="Lee G.W."/>
            <person name="Oh S.K."/>
            <person name="Bae C."/>
            <person name="Kim S.B."/>
            <person name="Lee H.Y."/>
            <person name="Kim S.Y."/>
            <person name="Kim M.S."/>
            <person name="Kang B.C."/>
            <person name="Jo Y.D."/>
            <person name="Yang H.B."/>
            <person name="Jeong H.J."/>
            <person name="Kang W.H."/>
            <person name="Kwon J.K."/>
            <person name="Shin C."/>
            <person name="Lim J.Y."/>
            <person name="Park J.H."/>
            <person name="Huh J.H."/>
            <person name="Kim J.S."/>
            <person name="Kim B.D."/>
            <person name="Cohen O."/>
            <person name="Paran I."/>
            <person name="Suh M.C."/>
            <person name="Lee S.B."/>
            <person name="Kim Y.K."/>
            <person name="Shin Y."/>
            <person name="Noh S.J."/>
            <person name="Park J."/>
            <person name="Seo Y.S."/>
            <person name="Kwon S.Y."/>
            <person name="Kim H.A."/>
            <person name="Park J.M."/>
            <person name="Kim H.J."/>
            <person name="Choi S.B."/>
            <person name="Bosland P.W."/>
            <person name="Reeves G."/>
            <person name="Jo S.H."/>
            <person name="Lee B.W."/>
            <person name="Cho H.T."/>
            <person name="Choi H.S."/>
            <person name="Lee M.S."/>
            <person name="Yu Y."/>
            <person name="Do Choi Y."/>
            <person name="Park B.S."/>
            <person name="van Deynze A."/>
            <person name="Ashrafi H."/>
            <person name="Hill T."/>
            <person name="Kim W.T."/>
            <person name="Pai H.S."/>
            <person name="Ahn H.K."/>
            <person name="Yeam I."/>
            <person name="Giovannoni J.J."/>
            <person name="Rose J.K."/>
            <person name="Sorensen I."/>
            <person name="Lee S.J."/>
            <person name="Kim R.W."/>
            <person name="Choi I.Y."/>
            <person name="Choi B.S."/>
            <person name="Lim J.S."/>
            <person name="Lee Y.H."/>
            <person name="Choi D."/>
        </authorList>
    </citation>
    <scope>NUCLEOTIDE SEQUENCE [LARGE SCALE GENOMIC DNA]</scope>
    <source>
        <strain evidence="2">cv. CM334</strain>
    </source>
</reference>
<dbReference type="AlphaFoldDB" id="A0A2G2YTU7"/>
<dbReference type="OMA" id="IKSEANC"/>
<gene>
    <name evidence="1" type="ORF">T459_23973</name>
</gene>
<evidence type="ECO:0000313" key="2">
    <source>
        <dbReference type="Proteomes" id="UP000222542"/>
    </source>
</evidence>
<dbReference type="Proteomes" id="UP000222542">
    <property type="component" value="Unassembled WGS sequence"/>
</dbReference>
<sequence length="155" mass="17726">MKEKHQGVHKRLLDINPRSFYTPCGCHNLNLVLYDVANSCTKAISFFGVVQRIYTLFSSSTKRWEVLKDSVPDLSLKSLSQTQWESCIESIKAIRFQTTQIRDALLKLAEVSEDPKTKSEASCLATYELEDFKFLLSMTIWHDILFAVNSISKSL</sequence>
<evidence type="ECO:0008006" key="3">
    <source>
        <dbReference type="Google" id="ProtNLM"/>
    </source>
</evidence>
<dbReference type="PANTHER" id="PTHR45749:SF35">
    <property type="entry name" value="AC-LIKE TRANSPOSASE-RELATED"/>
    <property type="match status" value="1"/>
</dbReference>
<evidence type="ECO:0000313" key="1">
    <source>
        <dbReference type="EMBL" id="PHT73188.1"/>
    </source>
</evidence>
<dbReference type="Gramene" id="PHT73188">
    <property type="protein sequence ID" value="PHT73188"/>
    <property type="gene ID" value="T459_23973"/>
</dbReference>
<dbReference type="InterPro" id="IPR012337">
    <property type="entry name" value="RNaseH-like_sf"/>
</dbReference>
<reference evidence="1 2" key="2">
    <citation type="journal article" date="2017" name="Genome Biol.">
        <title>New reference genome sequences of hot pepper reveal the massive evolution of plant disease-resistance genes by retroduplication.</title>
        <authorList>
            <person name="Kim S."/>
            <person name="Park J."/>
            <person name="Yeom S.I."/>
            <person name="Kim Y.M."/>
            <person name="Seo E."/>
            <person name="Kim K.T."/>
            <person name="Kim M.S."/>
            <person name="Lee J.M."/>
            <person name="Cheong K."/>
            <person name="Shin H.S."/>
            <person name="Kim S.B."/>
            <person name="Han K."/>
            <person name="Lee J."/>
            <person name="Park M."/>
            <person name="Lee H.A."/>
            <person name="Lee H.Y."/>
            <person name="Lee Y."/>
            <person name="Oh S."/>
            <person name="Lee J.H."/>
            <person name="Choi E."/>
            <person name="Choi E."/>
            <person name="Lee S.E."/>
            <person name="Jeon J."/>
            <person name="Kim H."/>
            <person name="Choi G."/>
            <person name="Song H."/>
            <person name="Lee J."/>
            <person name="Lee S.C."/>
            <person name="Kwon J.K."/>
            <person name="Lee H.Y."/>
            <person name="Koo N."/>
            <person name="Hong Y."/>
            <person name="Kim R.W."/>
            <person name="Kang W.H."/>
            <person name="Huh J.H."/>
            <person name="Kang B.C."/>
            <person name="Yang T.J."/>
            <person name="Lee Y.H."/>
            <person name="Bennetzen J.L."/>
            <person name="Choi D."/>
        </authorList>
    </citation>
    <scope>NUCLEOTIDE SEQUENCE [LARGE SCALE GENOMIC DNA]</scope>
    <source>
        <strain evidence="2">cv. CM334</strain>
    </source>
</reference>
<dbReference type="SUPFAM" id="SSF53098">
    <property type="entry name" value="Ribonuclease H-like"/>
    <property type="match status" value="1"/>
</dbReference>
<dbReference type="PANTHER" id="PTHR45749">
    <property type="match status" value="1"/>
</dbReference>
<proteinExistence type="predicted"/>
<protein>
    <recommendedName>
        <fullName evidence="3">Zinc finger MYM-type protein 1-like</fullName>
    </recommendedName>
</protein>
<organism evidence="1 2">
    <name type="scientific">Capsicum annuum</name>
    <name type="common">Capsicum pepper</name>
    <dbReference type="NCBI Taxonomy" id="4072"/>
    <lineage>
        <taxon>Eukaryota</taxon>
        <taxon>Viridiplantae</taxon>
        <taxon>Streptophyta</taxon>
        <taxon>Embryophyta</taxon>
        <taxon>Tracheophyta</taxon>
        <taxon>Spermatophyta</taxon>
        <taxon>Magnoliopsida</taxon>
        <taxon>eudicotyledons</taxon>
        <taxon>Gunneridae</taxon>
        <taxon>Pentapetalae</taxon>
        <taxon>asterids</taxon>
        <taxon>lamiids</taxon>
        <taxon>Solanales</taxon>
        <taxon>Solanaceae</taxon>
        <taxon>Solanoideae</taxon>
        <taxon>Capsiceae</taxon>
        <taxon>Capsicum</taxon>
    </lineage>
</organism>
<name>A0A2G2YTU7_CAPAN</name>
<keyword evidence="2" id="KW-1185">Reference proteome</keyword>
<dbReference type="STRING" id="4072.A0A2G2YTU7"/>